<protein>
    <submittedName>
        <fullName evidence="1">Uncharacterized protein</fullName>
    </submittedName>
</protein>
<evidence type="ECO:0000313" key="1">
    <source>
        <dbReference type="EMBL" id="CRY96665.1"/>
    </source>
</evidence>
<name>A0A0H5Q5E1_9ZZZZ</name>
<dbReference type="EMBL" id="LN853774">
    <property type="protein sequence ID" value="CRY96665.1"/>
    <property type="molecule type" value="Genomic_DNA"/>
</dbReference>
<accession>A0A0H5Q5E1</accession>
<reference evidence="1" key="1">
    <citation type="submission" date="2015-06" db="EMBL/GenBank/DDBJ databases">
        <authorList>
            <person name="Joergensen T."/>
        </authorList>
    </citation>
    <scope>NUCLEOTIDE SEQUENCE</scope>
    <source>
        <strain evidence="1">RGFK1200</strain>
    </source>
</reference>
<reference evidence="1" key="2">
    <citation type="submission" date="2015-07" db="EMBL/GenBank/DDBJ databases">
        <title>Plasmids, circular viruses and viroids from rat gut.</title>
        <authorList>
            <person name="Jorgensen T.J."/>
            <person name="Hansen M.A."/>
            <person name="Xu Z."/>
            <person name="Tabak M.A."/>
            <person name="Sorensen S.J."/>
            <person name="Hansen L.H."/>
        </authorList>
    </citation>
    <scope>NUCLEOTIDE SEQUENCE</scope>
    <source>
        <strain evidence="1">RGFK1200</strain>
    </source>
</reference>
<dbReference type="AlphaFoldDB" id="A0A0H5Q5E1"/>
<organism evidence="1">
    <name type="scientific">uncultured prokaryote</name>
    <dbReference type="NCBI Taxonomy" id="198431"/>
    <lineage>
        <taxon>unclassified sequences</taxon>
        <taxon>environmental samples</taxon>
    </lineage>
</organism>
<sequence>MKLNSFWAFGYADDDTHNSVLIKGNIIMGAICNAISAGDENTRSFATYILDGLFHFLEYNSAHTPQVNVLHKKFSDEVKGNLIPAMNDDEAGMYMLYQTLLDNGLSEEVELLGEFDAVQ</sequence>
<proteinExistence type="predicted"/>